<proteinExistence type="predicted"/>
<organism evidence="2">
    <name type="scientific">Cladocopium goreaui</name>
    <dbReference type="NCBI Taxonomy" id="2562237"/>
    <lineage>
        <taxon>Eukaryota</taxon>
        <taxon>Sar</taxon>
        <taxon>Alveolata</taxon>
        <taxon>Dinophyceae</taxon>
        <taxon>Suessiales</taxon>
        <taxon>Symbiodiniaceae</taxon>
        <taxon>Cladocopium</taxon>
    </lineage>
</organism>
<evidence type="ECO:0000313" key="2">
    <source>
        <dbReference type="EMBL" id="CAI4001563.1"/>
    </source>
</evidence>
<sequence>MMQMLNVAFLGILVTQAASILRGPRLDEEVPSQRQGFQSAWSRLEASVSSFFDSGKDPEKVDVPEVPGVAVRTQILSVDNGSAKNVVYRSIEAKAPGSGGNVTVEIESQDVTPDAVAASKAKGAKVIPPPPTPPSKDDFVVQIKSVERVDGKKPIRPRLNATTPSKKVVEKKKSGLDIKVWRVTDAPKARDEVPPARLEYSKLWADDWGDEWRATAHIAATKKKELPVYEQSFRG</sequence>
<dbReference type="OrthoDB" id="428612at2759"/>
<evidence type="ECO:0000313" key="4">
    <source>
        <dbReference type="Proteomes" id="UP001152797"/>
    </source>
</evidence>
<reference evidence="2" key="1">
    <citation type="submission" date="2022-10" db="EMBL/GenBank/DDBJ databases">
        <authorList>
            <person name="Chen Y."/>
            <person name="Dougan E. K."/>
            <person name="Chan C."/>
            <person name="Rhodes N."/>
            <person name="Thang M."/>
        </authorList>
    </citation>
    <scope>NUCLEOTIDE SEQUENCE</scope>
</reference>
<evidence type="ECO:0000256" key="1">
    <source>
        <dbReference type="SAM" id="SignalP"/>
    </source>
</evidence>
<feature type="signal peptide" evidence="1">
    <location>
        <begin position="1"/>
        <end position="19"/>
    </location>
</feature>
<feature type="chain" id="PRO_5043270933" evidence="1">
    <location>
        <begin position="20"/>
        <end position="235"/>
    </location>
</feature>
<dbReference type="EMBL" id="CAMXCT030002962">
    <property type="protein sequence ID" value="CAL4788875.1"/>
    <property type="molecule type" value="Genomic_DNA"/>
</dbReference>
<name>A0A9P1D0Z1_9DINO</name>
<gene>
    <name evidence="2" type="ORF">C1SCF055_LOCUS27602</name>
</gene>
<reference evidence="3" key="2">
    <citation type="submission" date="2024-04" db="EMBL/GenBank/DDBJ databases">
        <authorList>
            <person name="Chen Y."/>
            <person name="Shah S."/>
            <person name="Dougan E. K."/>
            <person name="Thang M."/>
            <person name="Chan C."/>
        </authorList>
    </citation>
    <scope>NUCLEOTIDE SEQUENCE [LARGE SCALE GENOMIC DNA]</scope>
</reference>
<keyword evidence="4" id="KW-1185">Reference proteome</keyword>
<keyword evidence="1" id="KW-0732">Signal</keyword>
<protein>
    <submittedName>
        <fullName evidence="2">Uncharacterized protein</fullName>
    </submittedName>
</protein>
<evidence type="ECO:0000313" key="3">
    <source>
        <dbReference type="EMBL" id="CAL1154938.1"/>
    </source>
</evidence>
<dbReference type="EMBL" id="CAMXCT010002962">
    <property type="protein sequence ID" value="CAI4001563.1"/>
    <property type="molecule type" value="Genomic_DNA"/>
</dbReference>
<accession>A0A9P1D0Z1</accession>
<comment type="caution">
    <text evidence="2">The sequence shown here is derived from an EMBL/GenBank/DDBJ whole genome shotgun (WGS) entry which is preliminary data.</text>
</comment>
<dbReference type="EMBL" id="CAMXCT020002962">
    <property type="protein sequence ID" value="CAL1154938.1"/>
    <property type="molecule type" value="Genomic_DNA"/>
</dbReference>
<dbReference type="Proteomes" id="UP001152797">
    <property type="component" value="Unassembled WGS sequence"/>
</dbReference>
<dbReference type="AlphaFoldDB" id="A0A9P1D0Z1"/>